<protein>
    <submittedName>
        <fullName evidence="2">Uncharacterized protein</fullName>
    </submittedName>
</protein>
<evidence type="ECO:0000313" key="3">
    <source>
        <dbReference type="Proteomes" id="UP000319658"/>
    </source>
</evidence>
<reference evidence="2 3" key="1">
    <citation type="submission" date="2019-06" db="EMBL/GenBank/DDBJ databases">
        <title>Complete genome sequence of Aeromonas hydrophila bacteriophage D3.</title>
        <authorList>
            <person name="Rai S."/>
            <person name="Tyagi A."/>
            <person name="Kumar N."/>
            <person name="Singh N."/>
        </authorList>
    </citation>
    <scope>NUCLEOTIDE SEQUENCE [LARGE SCALE GENOMIC DNA]</scope>
</reference>
<keyword evidence="3" id="KW-1185">Reference proteome</keyword>
<dbReference type="Proteomes" id="UP000319658">
    <property type="component" value="Segment"/>
</dbReference>
<accession>A0A514TVU5</accession>
<dbReference type="EMBL" id="MN102098">
    <property type="protein sequence ID" value="QDJ97151.1"/>
    <property type="molecule type" value="Genomic_DNA"/>
</dbReference>
<evidence type="ECO:0000256" key="1">
    <source>
        <dbReference type="SAM" id="MobiDB-lite"/>
    </source>
</evidence>
<feature type="region of interest" description="Disordered" evidence="1">
    <location>
        <begin position="28"/>
        <end position="50"/>
    </location>
</feature>
<organism evidence="2 3">
    <name type="scientific">Aeromonas phage D3</name>
    <dbReference type="NCBI Taxonomy" id="2593327"/>
    <lineage>
        <taxon>Viruses</taxon>
        <taxon>Duplodnaviria</taxon>
        <taxon>Heunggongvirae</taxon>
        <taxon>Uroviricota</taxon>
        <taxon>Caudoviricetes</taxon>
        <taxon>Chimalliviridae</taxon>
        <taxon>Ludhianavirus</taxon>
        <taxon>Ludhianavirus D3</taxon>
    </lineage>
</organism>
<sequence length="50" mass="5877">MNLDKGGSIGRAIQEYVEFQLWMSDQEQNKNCLRNQPKGELRILPKQKKD</sequence>
<gene>
    <name evidence="2" type="ORF">D3_0153</name>
</gene>
<name>A0A514TVU5_9CAUD</name>
<evidence type="ECO:0000313" key="2">
    <source>
        <dbReference type="EMBL" id="QDJ97151.1"/>
    </source>
</evidence>
<proteinExistence type="predicted"/>